<dbReference type="PANTHER" id="PTHR48041">
    <property type="entry name" value="ABC TRANSPORTER G FAMILY MEMBER 28"/>
    <property type="match status" value="1"/>
</dbReference>
<accession>A0ABP0HDG9</accession>
<dbReference type="InterPro" id="IPR017871">
    <property type="entry name" value="ABC_transporter-like_CS"/>
</dbReference>
<protein>
    <recommendedName>
        <fullName evidence="10">ABC transporter domain-containing protein</fullName>
    </recommendedName>
</protein>
<feature type="transmembrane region" description="Helical" evidence="8">
    <location>
        <begin position="963"/>
        <end position="981"/>
    </location>
</feature>
<feature type="transmembrane region" description="Helical" evidence="8">
    <location>
        <begin position="845"/>
        <end position="865"/>
    </location>
</feature>
<evidence type="ECO:0000256" key="4">
    <source>
        <dbReference type="ARBA" id="ARBA00022741"/>
    </source>
</evidence>
<keyword evidence="9" id="KW-0732">Signal</keyword>
<feature type="transmembrane region" description="Helical" evidence="8">
    <location>
        <begin position="816"/>
        <end position="839"/>
    </location>
</feature>
<keyword evidence="6 8" id="KW-1133">Transmembrane helix</keyword>
<proteinExistence type="predicted"/>
<feature type="signal peptide" evidence="9">
    <location>
        <begin position="1"/>
        <end position="20"/>
    </location>
</feature>
<dbReference type="InterPro" id="IPR003593">
    <property type="entry name" value="AAA+_ATPase"/>
</dbReference>
<dbReference type="PANTHER" id="PTHR48041:SF91">
    <property type="entry name" value="ABC TRANSPORTER G FAMILY MEMBER 28"/>
    <property type="match status" value="1"/>
</dbReference>
<feature type="transmembrane region" description="Helical" evidence="8">
    <location>
        <begin position="1408"/>
        <end position="1424"/>
    </location>
</feature>
<dbReference type="SMART" id="SM00382">
    <property type="entry name" value="AAA"/>
    <property type="match status" value="2"/>
</dbReference>
<dbReference type="Pfam" id="PF01061">
    <property type="entry name" value="ABC2_membrane"/>
    <property type="match status" value="2"/>
</dbReference>
<keyword evidence="12" id="KW-1185">Reference proteome</keyword>
<feature type="transmembrane region" description="Helical" evidence="8">
    <location>
        <begin position="1375"/>
        <end position="1396"/>
    </location>
</feature>
<comment type="caution">
    <text evidence="11">The sequence shown here is derived from an EMBL/GenBank/DDBJ whole genome shotgun (WGS) entry which is preliminary data.</text>
</comment>
<dbReference type="InterPro" id="IPR050352">
    <property type="entry name" value="ABCG_transporters"/>
</dbReference>
<feature type="domain" description="ABC transporter" evidence="10">
    <location>
        <begin position="411"/>
        <end position="652"/>
    </location>
</feature>
<evidence type="ECO:0000313" key="12">
    <source>
        <dbReference type="Proteomes" id="UP001642484"/>
    </source>
</evidence>
<feature type="transmembrane region" description="Helical" evidence="8">
    <location>
        <begin position="731"/>
        <end position="749"/>
    </location>
</feature>
<dbReference type="EMBL" id="CAXAMN010000403">
    <property type="protein sequence ID" value="CAK8988270.1"/>
    <property type="molecule type" value="Genomic_DNA"/>
</dbReference>
<comment type="subcellular location">
    <subcellularLocation>
        <location evidence="1">Membrane</location>
        <topology evidence="1">Multi-pass membrane protein</topology>
    </subcellularLocation>
</comment>
<feature type="chain" id="PRO_5045744601" description="ABC transporter domain-containing protein" evidence="9">
    <location>
        <begin position="21"/>
        <end position="1626"/>
    </location>
</feature>
<dbReference type="Pfam" id="PF00005">
    <property type="entry name" value="ABC_tran"/>
    <property type="match status" value="2"/>
</dbReference>
<feature type="transmembrane region" description="Helical" evidence="8">
    <location>
        <begin position="1454"/>
        <end position="1476"/>
    </location>
</feature>
<dbReference type="InterPro" id="IPR027417">
    <property type="entry name" value="P-loop_NTPase"/>
</dbReference>
<keyword evidence="3 8" id="KW-0812">Transmembrane</keyword>
<dbReference type="InterPro" id="IPR013525">
    <property type="entry name" value="ABC2_TM"/>
</dbReference>
<evidence type="ECO:0000313" key="11">
    <source>
        <dbReference type="EMBL" id="CAK8988270.1"/>
    </source>
</evidence>
<evidence type="ECO:0000256" key="5">
    <source>
        <dbReference type="ARBA" id="ARBA00022840"/>
    </source>
</evidence>
<dbReference type="PROSITE" id="PS50893">
    <property type="entry name" value="ABC_TRANSPORTER_2"/>
    <property type="match status" value="2"/>
</dbReference>
<feature type="transmembrane region" description="Helical" evidence="8">
    <location>
        <begin position="769"/>
        <end position="788"/>
    </location>
</feature>
<keyword evidence="4" id="KW-0547">Nucleotide-binding</keyword>
<evidence type="ECO:0000256" key="7">
    <source>
        <dbReference type="ARBA" id="ARBA00023136"/>
    </source>
</evidence>
<gene>
    <name evidence="11" type="ORF">CCMP2556_LOCUS1202</name>
</gene>
<feature type="transmembrane region" description="Helical" evidence="8">
    <location>
        <begin position="1482"/>
        <end position="1503"/>
    </location>
</feature>
<evidence type="ECO:0000256" key="8">
    <source>
        <dbReference type="SAM" id="Phobius"/>
    </source>
</evidence>
<dbReference type="Proteomes" id="UP001642484">
    <property type="component" value="Unassembled WGS sequence"/>
</dbReference>
<evidence type="ECO:0000256" key="2">
    <source>
        <dbReference type="ARBA" id="ARBA00022448"/>
    </source>
</evidence>
<reference evidence="11 12" key="1">
    <citation type="submission" date="2024-02" db="EMBL/GenBank/DDBJ databases">
        <authorList>
            <person name="Chen Y."/>
            <person name="Shah S."/>
            <person name="Dougan E. K."/>
            <person name="Thang M."/>
            <person name="Chan C."/>
        </authorList>
    </citation>
    <scope>NUCLEOTIDE SEQUENCE [LARGE SCALE GENOMIC DNA]</scope>
</reference>
<keyword evidence="7 8" id="KW-0472">Membrane</keyword>
<name>A0ABP0HDG9_9DINO</name>
<dbReference type="Gene3D" id="3.40.50.300">
    <property type="entry name" value="P-loop containing nucleotide triphosphate hydrolases"/>
    <property type="match status" value="2"/>
</dbReference>
<keyword evidence="2" id="KW-0813">Transport</keyword>
<dbReference type="SUPFAM" id="SSF52540">
    <property type="entry name" value="P-loop containing nucleoside triphosphate hydrolases"/>
    <property type="match status" value="2"/>
</dbReference>
<feature type="transmembrane region" description="Helical" evidence="8">
    <location>
        <begin position="340"/>
        <end position="364"/>
    </location>
</feature>
<sequence>MGQNCFGLVVLLLLAQTRFAATFDVTDVAEIFLNSSDPLFSDPSVRRSEDGSCGGDAITGSVRPVTSGHEIHAATGREWWWSETGAQSCATETCSYQGNLGPGAYWCPLEPGGTAADRAKCDCEQCPCTNGTGGFMCTHCVEDASCGQGSYCSRSMILDNNDRRISCKFSDELKRAPTYKLFWPDGWASPQFFAQYFPSEGRARLDIINTMCSHRQPILMQCTCQQCASNYDEIDGLTGEQSGVCKQKKIPSPCARCETCECTYPDDTWLQPITRTIVDGIKQGVFLGCEGGLDSSICTAILDDLPAPLSFDCQSGICFPDNITQEVISATRSINLFGQWTTAAICILFLLACVSVLIMASILVHCARTKRFRSSAPLDMPGAPLAALAAAQAALGGFGSNPPGATLVFSWQKVNCARNGKEVLKDVAGAVESSSSGRGALVALLGPSGSGKTTLLEALSGRMSHGDTATVCINGKAMSPASRRRHISFVYQDDILGATLTVREALEFSAAMRLRALSASQRAGRVSWALKTLNLEEVANSRIGDSLRRGVSGGERRRVAIGVELVVSPPIMFLDEPTTGLDASCALMLGQVLAKLAEGGRLLICSMHQPRHELMRLFDARLDLGQDGQHLLQTTEFLPAKEELSDVETARTNPTNQTDCNVDEVIATEISRATSRRSFAGRCCSRSEDDDLSEALTIAGQATAGVAPANLAFQVFILWERSFREATRGSFTGIVAATVVASVAVVIGLTFSDLENGVAGVQNRFGSAFFTQLFFSFFGLQACTLWYIDRDRMDRERACRLYNVVSYFIAKACSYLWWYCLIVPALYVGIVYPLIGFQASISKFMTFYLCTAATTAAASAVSLICLSINSSFASGISLAAIFLTVLQMYAGFLQRRDAIPPALRWLTDVSPFAHAFAAMISSEFTGLETTIDATGFDAVTVDGSIWPEQFNVDPNNLEHNVKMVGLVACGAWLVALIPLWLRAYRVKKTDCLRSIVRRNQRSCSRSLEAPSWVSARMKGSAALVWKDMHATLPNGGQLYDGMNGMVRAGRPLAVLGPSGCGKTTLLSCLAGEVTRTRCNGRVYLNRQCIARSKLRRTVGYVRQDDALHPELTVYEAISFAVALRMPHASRTACHERVCWTLNRLGLEAVAHSKVGGHKSRGISGGERRRTAVGVELSVARGVLALDEPTSGLDSDSALALGCLLSELASEGCILLASMHQPSPELLAYFSHTLVLGSHGRVAFHGETKSLSEYITPLRHLHPEGGLGSASDVLLDIISSDNAYAAFTAHEKAEHKKIMEFEIQSAFNAASEEEQEVKAATIPPLRVQLFQLLLREMRIQRNLATYTFFEATIAGLLLGATYYQMSLRLAGVISRLGLVFAVHCTLGMQALQGLLAWREGYTSFRRERAAGYYYTGSFVVAKVVVDALLLRVGPPALMCFIVYMLAGLQPGREAVCCLGFCLASLVGSTFCLALGATAPRSGAVLPLAVLLILLFLLIGGPLLATQQGALRNFSIFRASFNMLSANEMRGLVFEFDPEGVVTTLGSRTGEDWMMDLGIQDNPVHEEIGWLLGWSSFYVLFAWLVLVLQSESAIWPSFTLRGCCANAVASEDHASKHEIGRRRSTASE</sequence>
<evidence type="ECO:0000256" key="3">
    <source>
        <dbReference type="ARBA" id="ARBA00022692"/>
    </source>
</evidence>
<dbReference type="PROSITE" id="PS00211">
    <property type="entry name" value="ABC_TRANSPORTER_1"/>
    <property type="match status" value="1"/>
</dbReference>
<evidence type="ECO:0000256" key="1">
    <source>
        <dbReference type="ARBA" id="ARBA00004141"/>
    </source>
</evidence>
<evidence type="ECO:0000256" key="6">
    <source>
        <dbReference type="ARBA" id="ARBA00022989"/>
    </source>
</evidence>
<evidence type="ECO:0000259" key="10">
    <source>
        <dbReference type="PROSITE" id="PS50893"/>
    </source>
</evidence>
<feature type="transmembrane region" description="Helical" evidence="8">
    <location>
        <begin position="872"/>
        <end position="892"/>
    </location>
</feature>
<evidence type="ECO:0000256" key="9">
    <source>
        <dbReference type="SAM" id="SignalP"/>
    </source>
</evidence>
<keyword evidence="5" id="KW-0067">ATP-binding</keyword>
<feature type="transmembrane region" description="Helical" evidence="8">
    <location>
        <begin position="1566"/>
        <end position="1586"/>
    </location>
</feature>
<feature type="domain" description="ABC transporter" evidence="10">
    <location>
        <begin position="1023"/>
        <end position="1263"/>
    </location>
</feature>
<organism evidence="11 12">
    <name type="scientific">Durusdinium trenchii</name>
    <dbReference type="NCBI Taxonomy" id="1381693"/>
    <lineage>
        <taxon>Eukaryota</taxon>
        <taxon>Sar</taxon>
        <taxon>Alveolata</taxon>
        <taxon>Dinophyceae</taxon>
        <taxon>Suessiales</taxon>
        <taxon>Symbiodiniaceae</taxon>
        <taxon>Durusdinium</taxon>
    </lineage>
</organism>
<feature type="transmembrane region" description="Helical" evidence="8">
    <location>
        <begin position="1342"/>
        <end position="1363"/>
    </location>
</feature>
<dbReference type="InterPro" id="IPR003439">
    <property type="entry name" value="ABC_transporter-like_ATP-bd"/>
</dbReference>